<comment type="caution">
    <text evidence="2">The sequence shown here is derived from an EMBL/GenBank/DDBJ whole genome shotgun (WGS) entry which is preliminary data.</text>
</comment>
<evidence type="ECO:0000313" key="2">
    <source>
        <dbReference type="EMBL" id="OCT53863.1"/>
    </source>
</evidence>
<keyword evidence="3" id="KW-1185">Reference proteome</keyword>
<proteinExistence type="predicted"/>
<gene>
    <name evidence="2" type="ORF">CLCR_11111</name>
</gene>
<organism evidence="2 3">
    <name type="scientific">Cladophialophora carrionii</name>
    <dbReference type="NCBI Taxonomy" id="86049"/>
    <lineage>
        <taxon>Eukaryota</taxon>
        <taxon>Fungi</taxon>
        <taxon>Dikarya</taxon>
        <taxon>Ascomycota</taxon>
        <taxon>Pezizomycotina</taxon>
        <taxon>Eurotiomycetes</taxon>
        <taxon>Chaetothyriomycetidae</taxon>
        <taxon>Chaetothyriales</taxon>
        <taxon>Herpotrichiellaceae</taxon>
        <taxon>Cladophialophora</taxon>
    </lineage>
</organism>
<accession>A0A1C1CZ98</accession>
<name>A0A1C1CZ98_9EURO</name>
<sequence length="77" mass="8611">MASTIASAEPVRRAQSHANDMRVQHRGGGGEQTPALVEISRDSLVRRRAWAHFRRPHPPQDGPIRAIDMWSDAIFSP</sequence>
<dbReference type="VEuPathDB" id="FungiDB:CLCR_11111"/>
<evidence type="ECO:0000313" key="3">
    <source>
        <dbReference type="Proteomes" id="UP000094526"/>
    </source>
</evidence>
<dbReference type="EMBL" id="LGRB01000008">
    <property type="protein sequence ID" value="OCT53863.1"/>
    <property type="molecule type" value="Genomic_DNA"/>
</dbReference>
<protein>
    <submittedName>
        <fullName evidence="2">Uncharacterized protein</fullName>
    </submittedName>
</protein>
<feature type="region of interest" description="Disordered" evidence="1">
    <location>
        <begin position="1"/>
        <end position="35"/>
    </location>
</feature>
<evidence type="ECO:0000256" key="1">
    <source>
        <dbReference type="SAM" id="MobiDB-lite"/>
    </source>
</evidence>
<dbReference type="AlphaFoldDB" id="A0A1C1CZ98"/>
<reference evidence="3" key="1">
    <citation type="submission" date="2015-07" db="EMBL/GenBank/DDBJ databases">
        <authorList>
            <person name="Teixeira M.M."/>
            <person name="Souza R.C."/>
            <person name="Almeida L.G."/>
            <person name="Vicente V.A."/>
            <person name="de Hoog S."/>
            <person name="Bocca A.L."/>
            <person name="de Almeida S.R."/>
            <person name="Vasconcelos A.T."/>
            <person name="Felipe M.S."/>
        </authorList>
    </citation>
    <scope>NUCLEOTIDE SEQUENCE [LARGE SCALE GENOMIC DNA]</scope>
    <source>
        <strain evidence="3">KSF</strain>
    </source>
</reference>
<dbReference type="Proteomes" id="UP000094526">
    <property type="component" value="Unassembled WGS sequence"/>
</dbReference>